<dbReference type="Proteomes" id="UP000054302">
    <property type="component" value="Unassembled WGS sequence"/>
</dbReference>
<dbReference type="OrthoDB" id="449487at2759"/>
<dbReference type="PANTHER" id="PTHR43084:SF1">
    <property type="entry name" value="PERSULFIDE DIOXYGENASE ETHE1, MITOCHONDRIAL"/>
    <property type="match status" value="1"/>
</dbReference>
<accession>A0A0D1Y7D3</accession>
<dbReference type="CDD" id="cd07724">
    <property type="entry name" value="POD-like_MBL-fold"/>
    <property type="match status" value="1"/>
</dbReference>
<gene>
    <name evidence="3" type="ORF">PV10_00453</name>
</gene>
<dbReference type="EMBL" id="KN847520">
    <property type="protein sequence ID" value="KIV96611.1"/>
    <property type="molecule type" value="Genomic_DNA"/>
</dbReference>
<dbReference type="GeneID" id="27318298"/>
<sequence>MSLTLRCSRCSATLRASPLKLGESPNATTRYMKSRGRSFSGRCLNTSSIYAPKRGIVTISRPQQATAPSLPLQRIPLQSVMEKQATQVRQASHATLGVVAEQEPVVHDIYEEKTGTWQYIVADPATLEAVIIDPVLDYDSASSEILTTTADSLLDMVHQNKYKVQMILETHAHADHLTAANYLQHKLAESQGTAPAVGIGKRIADVQKLWAGRYGVPSEEYESVFDKLFEDNEVFHIGSLKSVAIHLPGHTPDHMGYMIGDNVFVGDSMFHADLGSARADFPGGDALMLFRSGRKLLQLPDHVKIWSGHDYPPEDQKGRVPWMTVRQQRDQNKHLKEDVTETDFVALRQQRDATLGPPKLLDQSLQINIRAGRLPRPSSSGLRMLHVPLKLEHAQW</sequence>
<feature type="domain" description="Metallo-beta-lactamase" evidence="2">
    <location>
        <begin position="115"/>
        <end position="309"/>
    </location>
</feature>
<dbReference type="InterPro" id="IPR051682">
    <property type="entry name" value="Mito_Persulfide_Diox"/>
</dbReference>
<reference evidence="3 4" key="1">
    <citation type="submission" date="2015-01" db="EMBL/GenBank/DDBJ databases">
        <title>The Genome Sequence of Exophiala mesophila CBS40295.</title>
        <authorList>
            <consortium name="The Broad Institute Genomics Platform"/>
            <person name="Cuomo C."/>
            <person name="de Hoog S."/>
            <person name="Gorbushina A."/>
            <person name="Stielow B."/>
            <person name="Teixiera M."/>
            <person name="Abouelleil A."/>
            <person name="Chapman S.B."/>
            <person name="Priest M."/>
            <person name="Young S.K."/>
            <person name="Wortman J."/>
            <person name="Nusbaum C."/>
            <person name="Birren B."/>
        </authorList>
    </citation>
    <scope>NUCLEOTIDE SEQUENCE [LARGE SCALE GENOMIC DNA]</scope>
    <source>
        <strain evidence="3 4">CBS 40295</strain>
    </source>
</reference>
<evidence type="ECO:0000259" key="2">
    <source>
        <dbReference type="SMART" id="SM00849"/>
    </source>
</evidence>
<dbReference type="VEuPathDB" id="FungiDB:PV10_00453"/>
<name>A0A0D1Y7D3_EXOME</name>
<keyword evidence="4" id="KW-1185">Reference proteome</keyword>
<evidence type="ECO:0000313" key="4">
    <source>
        <dbReference type="Proteomes" id="UP000054302"/>
    </source>
</evidence>
<dbReference type="HOGENOM" id="CLU_030571_6_0_1"/>
<dbReference type="STRING" id="212818.A0A0D1Y7D3"/>
<evidence type="ECO:0000256" key="1">
    <source>
        <dbReference type="ARBA" id="ARBA00022723"/>
    </source>
</evidence>
<dbReference type="GO" id="GO:0050313">
    <property type="term" value="F:sulfur dioxygenase activity"/>
    <property type="evidence" value="ECO:0007669"/>
    <property type="project" value="InterPro"/>
</dbReference>
<dbReference type="SUPFAM" id="SSF56281">
    <property type="entry name" value="Metallo-hydrolase/oxidoreductase"/>
    <property type="match status" value="1"/>
</dbReference>
<dbReference type="OMA" id="GTWQYLI"/>
<dbReference type="Gene3D" id="3.60.15.10">
    <property type="entry name" value="Ribonuclease Z/Hydroxyacylglutathione hydrolase-like"/>
    <property type="match status" value="1"/>
</dbReference>
<organism evidence="3 4">
    <name type="scientific">Exophiala mesophila</name>
    <name type="common">Black yeast-like fungus</name>
    <dbReference type="NCBI Taxonomy" id="212818"/>
    <lineage>
        <taxon>Eukaryota</taxon>
        <taxon>Fungi</taxon>
        <taxon>Dikarya</taxon>
        <taxon>Ascomycota</taxon>
        <taxon>Pezizomycotina</taxon>
        <taxon>Eurotiomycetes</taxon>
        <taxon>Chaetothyriomycetidae</taxon>
        <taxon>Chaetothyriales</taxon>
        <taxon>Herpotrichiellaceae</taxon>
        <taxon>Exophiala</taxon>
    </lineage>
</organism>
<dbReference type="InterPro" id="IPR001279">
    <property type="entry name" value="Metallo-B-lactamas"/>
</dbReference>
<dbReference type="InterPro" id="IPR036866">
    <property type="entry name" value="RibonucZ/Hydroxyglut_hydro"/>
</dbReference>
<dbReference type="GO" id="GO:0046872">
    <property type="term" value="F:metal ion binding"/>
    <property type="evidence" value="ECO:0007669"/>
    <property type="project" value="UniProtKB-KW"/>
</dbReference>
<dbReference type="PANTHER" id="PTHR43084">
    <property type="entry name" value="PERSULFIDE DIOXYGENASE ETHE1"/>
    <property type="match status" value="1"/>
</dbReference>
<proteinExistence type="predicted"/>
<dbReference type="RefSeq" id="XP_016228185.1">
    <property type="nucleotide sequence ID" value="XM_016364536.1"/>
</dbReference>
<dbReference type="GO" id="GO:0070813">
    <property type="term" value="P:hydrogen sulfide metabolic process"/>
    <property type="evidence" value="ECO:0007669"/>
    <property type="project" value="TreeGrafter"/>
</dbReference>
<keyword evidence="1" id="KW-0479">Metal-binding</keyword>
<evidence type="ECO:0000313" key="3">
    <source>
        <dbReference type="EMBL" id="KIV96611.1"/>
    </source>
</evidence>
<dbReference type="FunFam" id="3.60.15.10:FF:000033">
    <property type="entry name" value="MBL fold metallo-hydrolase"/>
    <property type="match status" value="1"/>
</dbReference>
<dbReference type="AlphaFoldDB" id="A0A0D1Y7D3"/>
<dbReference type="GO" id="GO:0006749">
    <property type="term" value="P:glutathione metabolic process"/>
    <property type="evidence" value="ECO:0007669"/>
    <property type="project" value="InterPro"/>
</dbReference>
<dbReference type="InterPro" id="IPR044528">
    <property type="entry name" value="POD-like_MBL-fold"/>
</dbReference>
<dbReference type="SMART" id="SM00849">
    <property type="entry name" value="Lactamase_B"/>
    <property type="match status" value="1"/>
</dbReference>
<dbReference type="Pfam" id="PF00753">
    <property type="entry name" value="Lactamase_B"/>
    <property type="match status" value="1"/>
</dbReference>
<protein>
    <recommendedName>
        <fullName evidence="2">Metallo-beta-lactamase domain-containing protein</fullName>
    </recommendedName>
</protein>